<comment type="subcellular location">
    <subcellularLocation>
        <location evidence="1">Cell membrane</location>
        <topology evidence="1">Multi-pass membrane protein</topology>
    </subcellularLocation>
</comment>
<dbReference type="InterPro" id="IPR011527">
    <property type="entry name" value="ABC1_TM_dom"/>
</dbReference>
<dbReference type="Pfam" id="PF00005">
    <property type="entry name" value="ABC_tran"/>
    <property type="match status" value="1"/>
</dbReference>
<evidence type="ECO:0000256" key="5">
    <source>
        <dbReference type="ARBA" id="ARBA00022741"/>
    </source>
</evidence>
<dbReference type="InterPro" id="IPR039421">
    <property type="entry name" value="Type_1_exporter"/>
</dbReference>
<keyword evidence="5" id="KW-0547">Nucleotide-binding</keyword>
<dbReference type="Pfam" id="PF00664">
    <property type="entry name" value="ABC_membrane"/>
    <property type="match status" value="1"/>
</dbReference>
<dbReference type="Gene3D" id="3.40.50.300">
    <property type="entry name" value="P-loop containing nucleotide triphosphate hydrolases"/>
    <property type="match status" value="1"/>
</dbReference>
<evidence type="ECO:0000313" key="13">
    <source>
        <dbReference type="Proteomes" id="UP000709959"/>
    </source>
</evidence>
<keyword evidence="2" id="KW-0813">Transport</keyword>
<evidence type="ECO:0000256" key="9">
    <source>
        <dbReference type="SAM" id="Phobius"/>
    </source>
</evidence>
<feature type="domain" description="ABC transporter" evidence="10">
    <location>
        <begin position="353"/>
        <end position="587"/>
    </location>
</feature>
<evidence type="ECO:0000256" key="4">
    <source>
        <dbReference type="ARBA" id="ARBA00022692"/>
    </source>
</evidence>
<keyword evidence="7 9" id="KW-1133">Transmembrane helix</keyword>
<keyword evidence="8 9" id="KW-0472">Membrane</keyword>
<comment type="caution">
    <text evidence="12">The sequence shown here is derived from an EMBL/GenBank/DDBJ whole genome shotgun (WGS) entry which is preliminary data.</text>
</comment>
<sequence length="595" mass="66714">MSEQGAFFQSDRTDDRPMRHALLWRLASYLRPQWAALLLLLVLMALGAFLEVLPSELTLRLINRFMGEGSLKGAAPMVAGFFGVLIAGFLVSFARYFLLAKVGQKAMLELRVQLFAHLMGRSTDFFHRNPVGRLMTRVTSDVQNLNEMFASGFVAIVGDALSLLAIVAWMFWTHAGMAMVALVILPFLLVATEFFRRRAGEAFRETQRRYAAINAFLQEQISGMGLVQINGQEARSDQQFKVLNEDYYQAFLRTIFAYAVFFPVVEFITSGTLAALIFYAGIKLKAGAITWGLLLAFIQQSSRFFRPIRELAERYNVMQTALASSERIFRLLDNREEIPELPDARVATFAREIRLEGVTFAYEEGGRKVVRELSGVIPKGRRVAVVGHTGAGKSTLINLLMRFYDVREGGITVDGEDIRTLQLRSLRNLFGLVLQDVFVFSGTLRDNIVLDRPLDEARLASVLEQSQLKDLVDRLPQGLETQVGERGQKLSAGERQLLAFARMLYLEPAVLLLDEATANIDSETEAKIQTVIERVSHRLTTFTIAHRLSTIRDADEIWVMDQGALVERGTHDGLIAQDGVYAKLVRLQFADGEAA</sequence>
<dbReference type="SUPFAM" id="SSF90123">
    <property type="entry name" value="ABC transporter transmembrane region"/>
    <property type="match status" value="1"/>
</dbReference>
<dbReference type="Gene3D" id="1.20.1560.10">
    <property type="entry name" value="ABC transporter type 1, transmembrane domain"/>
    <property type="match status" value="1"/>
</dbReference>
<keyword evidence="3" id="KW-1003">Cell membrane</keyword>
<feature type="transmembrane region" description="Helical" evidence="9">
    <location>
        <begin position="34"/>
        <end position="53"/>
    </location>
</feature>
<dbReference type="PANTHER" id="PTHR24221:SF587">
    <property type="entry name" value="ABC TRANSPORTER RELATED"/>
    <property type="match status" value="1"/>
</dbReference>
<evidence type="ECO:0000259" key="10">
    <source>
        <dbReference type="PROSITE" id="PS50893"/>
    </source>
</evidence>
<feature type="transmembrane region" description="Helical" evidence="9">
    <location>
        <begin position="255"/>
        <end position="282"/>
    </location>
</feature>
<dbReference type="GO" id="GO:0016887">
    <property type="term" value="F:ATP hydrolysis activity"/>
    <property type="evidence" value="ECO:0007669"/>
    <property type="project" value="InterPro"/>
</dbReference>
<protein>
    <submittedName>
        <fullName evidence="12">ABC transporter ATP-binding protein</fullName>
    </submittedName>
</protein>
<feature type="transmembrane region" description="Helical" evidence="9">
    <location>
        <begin position="177"/>
        <end position="195"/>
    </location>
</feature>
<evidence type="ECO:0000256" key="1">
    <source>
        <dbReference type="ARBA" id="ARBA00004651"/>
    </source>
</evidence>
<dbReference type="InterPro" id="IPR027417">
    <property type="entry name" value="P-loop_NTPase"/>
</dbReference>
<dbReference type="SMART" id="SM00382">
    <property type="entry name" value="AAA"/>
    <property type="match status" value="1"/>
</dbReference>
<accession>A0A936F4H1</accession>
<organism evidence="12 13">
    <name type="scientific">Candidatus Geothrix odensensis</name>
    <dbReference type="NCBI Taxonomy" id="2954440"/>
    <lineage>
        <taxon>Bacteria</taxon>
        <taxon>Pseudomonadati</taxon>
        <taxon>Acidobacteriota</taxon>
        <taxon>Holophagae</taxon>
        <taxon>Holophagales</taxon>
        <taxon>Holophagaceae</taxon>
        <taxon>Geothrix</taxon>
    </lineage>
</organism>
<dbReference type="PROSITE" id="PS50929">
    <property type="entry name" value="ABC_TM1F"/>
    <property type="match status" value="1"/>
</dbReference>
<evidence type="ECO:0000256" key="3">
    <source>
        <dbReference type="ARBA" id="ARBA00022475"/>
    </source>
</evidence>
<evidence type="ECO:0000259" key="11">
    <source>
        <dbReference type="PROSITE" id="PS50929"/>
    </source>
</evidence>
<dbReference type="GO" id="GO:0005524">
    <property type="term" value="F:ATP binding"/>
    <property type="evidence" value="ECO:0007669"/>
    <property type="project" value="UniProtKB-KW"/>
</dbReference>
<dbReference type="GO" id="GO:0140359">
    <property type="term" value="F:ABC-type transporter activity"/>
    <property type="evidence" value="ECO:0007669"/>
    <property type="project" value="InterPro"/>
</dbReference>
<evidence type="ECO:0000256" key="8">
    <source>
        <dbReference type="ARBA" id="ARBA00023136"/>
    </source>
</evidence>
<evidence type="ECO:0000313" key="12">
    <source>
        <dbReference type="EMBL" id="MBK8573939.1"/>
    </source>
</evidence>
<evidence type="ECO:0000256" key="2">
    <source>
        <dbReference type="ARBA" id="ARBA00022448"/>
    </source>
</evidence>
<feature type="domain" description="ABC transmembrane type-1" evidence="11">
    <location>
        <begin position="38"/>
        <end position="320"/>
    </location>
</feature>
<proteinExistence type="predicted"/>
<dbReference type="InterPro" id="IPR003439">
    <property type="entry name" value="ABC_transporter-like_ATP-bd"/>
</dbReference>
<dbReference type="AlphaFoldDB" id="A0A936F4H1"/>
<reference evidence="12 13" key="1">
    <citation type="submission" date="2020-10" db="EMBL/GenBank/DDBJ databases">
        <title>Connecting structure to function with the recovery of over 1000 high-quality activated sludge metagenome-assembled genomes encoding full-length rRNA genes using long-read sequencing.</title>
        <authorList>
            <person name="Singleton C.M."/>
            <person name="Petriglieri F."/>
            <person name="Kristensen J.M."/>
            <person name="Kirkegaard R.H."/>
            <person name="Michaelsen T.Y."/>
            <person name="Andersen M.H."/>
            <person name="Karst S.M."/>
            <person name="Dueholm M.S."/>
            <person name="Nielsen P.H."/>
            <person name="Albertsen M."/>
        </authorList>
    </citation>
    <scope>NUCLEOTIDE SEQUENCE [LARGE SCALE GENOMIC DNA]</scope>
    <source>
        <strain evidence="12">OdNE_18-Q3-R46-58_MAXAC.008</strain>
    </source>
</reference>
<evidence type="ECO:0000256" key="7">
    <source>
        <dbReference type="ARBA" id="ARBA00022989"/>
    </source>
</evidence>
<gene>
    <name evidence="12" type="ORF">IPN91_15255</name>
</gene>
<dbReference type="InterPro" id="IPR017871">
    <property type="entry name" value="ABC_transporter-like_CS"/>
</dbReference>
<feature type="transmembrane region" description="Helical" evidence="9">
    <location>
        <begin position="149"/>
        <end position="171"/>
    </location>
</feature>
<dbReference type="FunFam" id="3.40.50.300:FF:000221">
    <property type="entry name" value="Multidrug ABC transporter ATP-binding protein"/>
    <property type="match status" value="1"/>
</dbReference>
<dbReference type="EMBL" id="JADKCH010000033">
    <property type="protein sequence ID" value="MBK8573939.1"/>
    <property type="molecule type" value="Genomic_DNA"/>
</dbReference>
<keyword evidence="4 9" id="KW-0812">Transmembrane</keyword>
<name>A0A936F4H1_9BACT</name>
<dbReference type="InterPro" id="IPR036640">
    <property type="entry name" value="ABC1_TM_sf"/>
</dbReference>
<dbReference type="PROSITE" id="PS00211">
    <property type="entry name" value="ABC_TRANSPORTER_1"/>
    <property type="match status" value="1"/>
</dbReference>
<dbReference type="SUPFAM" id="SSF52540">
    <property type="entry name" value="P-loop containing nucleoside triphosphate hydrolases"/>
    <property type="match status" value="1"/>
</dbReference>
<keyword evidence="6 12" id="KW-0067">ATP-binding</keyword>
<dbReference type="PANTHER" id="PTHR24221">
    <property type="entry name" value="ATP-BINDING CASSETTE SUB-FAMILY B"/>
    <property type="match status" value="1"/>
</dbReference>
<feature type="transmembrane region" description="Helical" evidence="9">
    <location>
        <begin position="73"/>
        <end position="98"/>
    </location>
</feature>
<dbReference type="Proteomes" id="UP000709959">
    <property type="component" value="Unassembled WGS sequence"/>
</dbReference>
<evidence type="ECO:0000256" key="6">
    <source>
        <dbReference type="ARBA" id="ARBA00022840"/>
    </source>
</evidence>
<dbReference type="PROSITE" id="PS50893">
    <property type="entry name" value="ABC_TRANSPORTER_2"/>
    <property type="match status" value="1"/>
</dbReference>
<dbReference type="CDD" id="cd18544">
    <property type="entry name" value="ABC_6TM_TmrA_like"/>
    <property type="match status" value="1"/>
</dbReference>
<dbReference type="InterPro" id="IPR003593">
    <property type="entry name" value="AAA+_ATPase"/>
</dbReference>
<dbReference type="GO" id="GO:0005886">
    <property type="term" value="C:plasma membrane"/>
    <property type="evidence" value="ECO:0007669"/>
    <property type="project" value="UniProtKB-SubCell"/>
</dbReference>